<dbReference type="GO" id="GO:0003677">
    <property type="term" value="F:DNA binding"/>
    <property type="evidence" value="ECO:0007669"/>
    <property type="project" value="InterPro"/>
</dbReference>
<dbReference type="InterPro" id="IPR011010">
    <property type="entry name" value="DNA_brk_join_enz"/>
</dbReference>
<evidence type="ECO:0000313" key="2">
    <source>
        <dbReference type="EMBL" id="RJG34536.1"/>
    </source>
</evidence>
<dbReference type="GO" id="GO:0015074">
    <property type="term" value="P:DNA integration"/>
    <property type="evidence" value="ECO:0007669"/>
    <property type="project" value="InterPro"/>
</dbReference>
<reference evidence="2 3" key="1">
    <citation type="submission" date="2018-09" db="EMBL/GenBank/DDBJ databases">
        <authorList>
            <person name="Wang F."/>
        </authorList>
    </citation>
    <scope>NUCLEOTIDE SEQUENCE [LARGE SCALE GENOMIC DNA]</scope>
    <source>
        <strain evidence="2 3">PLHSC7-2</strain>
    </source>
</reference>
<name>A0A418Y8X7_9GAMM</name>
<reference evidence="2 3" key="2">
    <citation type="submission" date="2019-01" db="EMBL/GenBank/DDBJ databases">
        <title>Motilimonas pumilus sp. nov., isolated from the gut of sea cucumber (Apostichopus japonicus).</title>
        <authorList>
            <person name="Wang F.-Q."/>
            <person name="Ren L.-H."/>
            <person name="Lin Y.-W."/>
            <person name="Sun G.-H."/>
            <person name="Du Z.-J."/>
            <person name="Zhao J.-X."/>
            <person name="Liu X.-J."/>
            <person name="Liu L.-J."/>
        </authorList>
    </citation>
    <scope>NUCLEOTIDE SEQUENCE [LARGE SCALE GENOMIC DNA]</scope>
    <source>
        <strain evidence="2 3">PLHSC7-2</strain>
    </source>
</reference>
<dbReference type="EMBL" id="QZCH01000184">
    <property type="protein sequence ID" value="RJG34536.1"/>
    <property type="molecule type" value="Genomic_DNA"/>
</dbReference>
<evidence type="ECO:0000313" key="3">
    <source>
        <dbReference type="Proteomes" id="UP000283255"/>
    </source>
</evidence>
<sequence length="85" mass="10032">QIGHSATRHFWEIGCPFRLYDLRHAWAIRTLEYGLEDALAAKQMGHSVEVHNDIYQQWIDGHIHQRAYERLLNRADRPQPPSLET</sequence>
<organism evidence="2 3">
    <name type="scientific">Motilimonas pumila</name>
    <dbReference type="NCBI Taxonomy" id="2303987"/>
    <lineage>
        <taxon>Bacteria</taxon>
        <taxon>Pseudomonadati</taxon>
        <taxon>Pseudomonadota</taxon>
        <taxon>Gammaproteobacteria</taxon>
        <taxon>Alteromonadales</taxon>
        <taxon>Alteromonadales genera incertae sedis</taxon>
        <taxon>Motilimonas</taxon>
    </lineage>
</organism>
<gene>
    <name evidence="2" type="ORF">D1Z90_21155</name>
</gene>
<evidence type="ECO:0008006" key="4">
    <source>
        <dbReference type="Google" id="ProtNLM"/>
    </source>
</evidence>
<dbReference type="SUPFAM" id="SSF56349">
    <property type="entry name" value="DNA breaking-rejoining enzymes"/>
    <property type="match status" value="1"/>
</dbReference>
<keyword evidence="1" id="KW-0233">DNA recombination</keyword>
<evidence type="ECO:0000256" key="1">
    <source>
        <dbReference type="ARBA" id="ARBA00023172"/>
    </source>
</evidence>
<dbReference type="AlphaFoldDB" id="A0A418Y8X7"/>
<keyword evidence="3" id="KW-1185">Reference proteome</keyword>
<proteinExistence type="predicted"/>
<dbReference type="Gene3D" id="1.10.443.10">
    <property type="entry name" value="Intergrase catalytic core"/>
    <property type="match status" value="1"/>
</dbReference>
<dbReference type="Proteomes" id="UP000283255">
    <property type="component" value="Unassembled WGS sequence"/>
</dbReference>
<protein>
    <recommendedName>
        <fullName evidence="4">Integrase</fullName>
    </recommendedName>
</protein>
<dbReference type="InterPro" id="IPR013762">
    <property type="entry name" value="Integrase-like_cat_sf"/>
</dbReference>
<comment type="caution">
    <text evidence="2">The sequence shown here is derived from an EMBL/GenBank/DDBJ whole genome shotgun (WGS) entry which is preliminary data.</text>
</comment>
<accession>A0A418Y8X7</accession>
<feature type="non-terminal residue" evidence="2">
    <location>
        <position position="1"/>
    </location>
</feature>
<dbReference type="GO" id="GO:0006310">
    <property type="term" value="P:DNA recombination"/>
    <property type="evidence" value="ECO:0007669"/>
    <property type="project" value="UniProtKB-KW"/>
</dbReference>